<dbReference type="PROSITE" id="PS50043">
    <property type="entry name" value="HTH_LUXR_2"/>
    <property type="match status" value="1"/>
</dbReference>
<keyword evidence="1" id="KW-0547">Nucleotide-binding</keyword>
<dbReference type="PANTHER" id="PTHR16305">
    <property type="entry name" value="TESTICULAR SOLUBLE ADENYLYL CYCLASE"/>
    <property type="match status" value="1"/>
</dbReference>
<dbReference type="Pfam" id="PF00196">
    <property type="entry name" value="GerE"/>
    <property type="match status" value="1"/>
</dbReference>
<evidence type="ECO:0000256" key="1">
    <source>
        <dbReference type="ARBA" id="ARBA00022741"/>
    </source>
</evidence>
<comment type="caution">
    <text evidence="5">The sequence shown here is derived from an EMBL/GenBank/DDBJ whole genome shotgun (WGS) entry which is preliminary data.</text>
</comment>
<feature type="region of interest" description="Disordered" evidence="3">
    <location>
        <begin position="1"/>
        <end position="22"/>
    </location>
</feature>
<dbReference type="InterPro" id="IPR036388">
    <property type="entry name" value="WH-like_DNA-bd_sf"/>
</dbReference>
<accession>A0A1T3P4Q6</accession>
<name>A0A1T3P4Q6_9ACTN</name>
<feature type="domain" description="HTH luxR-type" evidence="4">
    <location>
        <begin position="913"/>
        <end position="978"/>
    </location>
</feature>
<evidence type="ECO:0000259" key="4">
    <source>
        <dbReference type="PROSITE" id="PS50043"/>
    </source>
</evidence>
<evidence type="ECO:0000256" key="3">
    <source>
        <dbReference type="SAM" id="MobiDB-lite"/>
    </source>
</evidence>
<dbReference type="InterPro" id="IPR041664">
    <property type="entry name" value="AAA_16"/>
</dbReference>
<dbReference type="InterPro" id="IPR016032">
    <property type="entry name" value="Sig_transdc_resp-reg_C-effctor"/>
</dbReference>
<dbReference type="Pfam" id="PF13191">
    <property type="entry name" value="AAA_16"/>
    <property type="match status" value="1"/>
</dbReference>
<dbReference type="CDD" id="cd06170">
    <property type="entry name" value="LuxR_C_like"/>
    <property type="match status" value="1"/>
</dbReference>
<reference evidence="5 6" key="1">
    <citation type="submission" date="2017-03" db="EMBL/GenBank/DDBJ databases">
        <title>Draft genome sequence of Streptomyces scabrisporus NF3, endophyte isolated from Amphipterygium adstringens.</title>
        <authorList>
            <person name="Vazquez M."/>
            <person name="Ceapa C.D."/>
            <person name="Rodriguez Luna D."/>
            <person name="Sanchez Esquivel S."/>
        </authorList>
    </citation>
    <scope>NUCLEOTIDE SEQUENCE [LARGE SCALE GENOMIC DNA]</scope>
    <source>
        <strain evidence="5 6">NF3</strain>
    </source>
</reference>
<dbReference type="SUPFAM" id="SSF52540">
    <property type="entry name" value="P-loop containing nucleoside triphosphate hydrolases"/>
    <property type="match status" value="1"/>
</dbReference>
<gene>
    <name evidence="5" type="ORF">B4N89_26975</name>
</gene>
<dbReference type="Proteomes" id="UP000190037">
    <property type="component" value="Unassembled WGS sequence"/>
</dbReference>
<keyword evidence="2" id="KW-0067">ATP-binding</keyword>
<dbReference type="InterPro" id="IPR000792">
    <property type="entry name" value="Tscrpt_reg_LuxR_C"/>
</dbReference>
<dbReference type="GO" id="GO:0005524">
    <property type="term" value="F:ATP binding"/>
    <property type="evidence" value="ECO:0007669"/>
    <property type="project" value="UniProtKB-KW"/>
</dbReference>
<dbReference type="EMBL" id="MWQN01000001">
    <property type="protein sequence ID" value="OPC84087.1"/>
    <property type="molecule type" value="Genomic_DNA"/>
</dbReference>
<dbReference type="AlphaFoldDB" id="A0A1T3P4Q6"/>
<dbReference type="GO" id="GO:0005737">
    <property type="term" value="C:cytoplasm"/>
    <property type="evidence" value="ECO:0007669"/>
    <property type="project" value="TreeGrafter"/>
</dbReference>
<dbReference type="PRINTS" id="PR00038">
    <property type="entry name" value="HTHLUXR"/>
</dbReference>
<sequence>MSAVPRAAPAIRTVPGEPPRRVRFGCARRRGAERNGPGGVGMDDRTGAETGTGIHDLFGASGGGHAPTIDDGILVGRAADLARLGAFVVEVGDRGGSLVLLGDPGVGKTALLGVFAREAEAAGIRVLHTVGVQYRAQTGYGALRQLLTSVADVRSRAGAMPVLAAVADLGHAAVSGRQEAVAAAVVSLFTDLSRERPTVLVLDDAQWLDPASAVVFAHVAGALAGVARAGMVCAVRVGDESFFAHGGLPSYELGPLSEAASEELLVRRFPSLAARVRRRLMADAEGNPLALLELPAALTDSQRSAGRALPRRIPLSRRLQAAFASRITVLPAATRHLLLVAALEGSGNLLVVRRAVAGRCDLKHLAPAERVDLVRVDDTTGRLGFRHSLIRSAVVDLSTSDQRRGVHRALAEAWAGVPEQRVWHLAQAAEEPDERIAALLEETAETGARRGDGPSAVAALVRAADLSPAAAEQARLLAKAAYVGANITGDLREVPRLLEHARRIHPDSDSPAATVAATMYLLNSHGDVDTAHRLLSGAIALQPEPYDLSDPTLLEALSTLLIVCVYGARAGLWAGYDAALAKCISVPDTLRLLRATFADPAHARPSDWDRLDAAVAAVADTSDPVRIVRIGTAGAYVDRLGAMDEPLLRTARGGSGGENHFPAIQASFLWGSHAWFTGRWVELRDVVGNGLALCEEFHYPLRSWTGKFVLACVSAACGDFATARSLAEGMDQWGASRRARAVTCYAAHVKTLLALSQGDFESAYHHACRISPAGTLAPFVGHALWAILDTVEAAARTGRHDKARDHVAAAREAGLDTVSPRLRIVLGACAAMASRNDAEALRHFGEALADEDAERWPFDHARIRLYCGERLRAGGAPIPARPQLAAAVEGFERLGAAPWAQRAREELRACVDDVPRIGALTPQEHRIASLAATGLSNKQIGERLFLSPRTVSSHLYRVFPKLGITSRAGLRDALGGTRR</sequence>
<dbReference type="GO" id="GO:0004016">
    <property type="term" value="F:adenylate cyclase activity"/>
    <property type="evidence" value="ECO:0007669"/>
    <property type="project" value="TreeGrafter"/>
</dbReference>
<keyword evidence="6" id="KW-1185">Reference proteome</keyword>
<evidence type="ECO:0000256" key="2">
    <source>
        <dbReference type="ARBA" id="ARBA00022840"/>
    </source>
</evidence>
<dbReference type="GO" id="GO:0006355">
    <property type="term" value="P:regulation of DNA-templated transcription"/>
    <property type="evidence" value="ECO:0007669"/>
    <property type="project" value="InterPro"/>
</dbReference>
<dbReference type="PROSITE" id="PS00622">
    <property type="entry name" value="HTH_LUXR_1"/>
    <property type="match status" value="1"/>
</dbReference>
<protein>
    <recommendedName>
        <fullName evidence="4">HTH luxR-type domain-containing protein</fullName>
    </recommendedName>
</protein>
<dbReference type="STRING" id="159449.B4N89_26975"/>
<dbReference type="Gene3D" id="3.40.50.300">
    <property type="entry name" value="P-loop containing nucleotide triphosphate hydrolases"/>
    <property type="match status" value="1"/>
</dbReference>
<dbReference type="SMART" id="SM00421">
    <property type="entry name" value="HTH_LUXR"/>
    <property type="match status" value="1"/>
</dbReference>
<dbReference type="GO" id="GO:0003677">
    <property type="term" value="F:DNA binding"/>
    <property type="evidence" value="ECO:0007669"/>
    <property type="project" value="InterPro"/>
</dbReference>
<evidence type="ECO:0000313" key="6">
    <source>
        <dbReference type="Proteomes" id="UP000190037"/>
    </source>
</evidence>
<dbReference type="InterPro" id="IPR027417">
    <property type="entry name" value="P-loop_NTPase"/>
</dbReference>
<proteinExistence type="predicted"/>
<dbReference type="Gene3D" id="1.10.10.10">
    <property type="entry name" value="Winged helix-like DNA-binding domain superfamily/Winged helix DNA-binding domain"/>
    <property type="match status" value="1"/>
</dbReference>
<dbReference type="PANTHER" id="PTHR16305:SF35">
    <property type="entry name" value="TRANSCRIPTIONAL ACTIVATOR DOMAIN"/>
    <property type="match status" value="1"/>
</dbReference>
<evidence type="ECO:0000313" key="5">
    <source>
        <dbReference type="EMBL" id="OPC84087.1"/>
    </source>
</evidence>
<organism evidence="5 6">
    <name type="scientific">Embleya scabrispora</name>
    <dbReference type="NCBI Taxonomy" id="159449"/>
    <lineage>
        <taxon>Bacteria</taxon>
        <taxon>Bacillati</taxon>
        <taxon>Actinomycetota</taxon>
        <taxon>Actinomycetes</taxon>
        <taxon>Kitasatosporales</taxon>
        <taxon>Streptomycetaceae</taxon>
        <taxon>Embleya</taxon>
    </lineage>
</organism>
<dbReference type="SUPFAM" id="SSF46894">
    <property type="entry name" value="C-terminal effector domain of the bipartite response regulators"/>
    <property type="match status" value="1"/>
</dbReference>